<feature type="compositionally biased region" description="Polar residues" evidence="16">
    <location>
        <begin position="879"/>
        <end position="908"/>
    </location>
</feature>
<feature type="compositionally biased region" description="Basic and acidic residues" evidence="16">
    <location>
        <begin position="520"/>
        <end position="529"/>
    </location>
</feature>
<keyword evidence="9 17" id="KW-0418">Kinase</keyword>
<feature type="region of interest" description="Disordered" evidence="16">
    <location>
        <begin position="737"/>
        <end position="835"/>
    </location>
</feature>
<feature type="compositionally biased region" description="Polar residues" evidence="16">
    <location>
        <begin position="1202"/>
        <end position="1242"/>
    </location>
</feature>
<evidence type="ECO:0000256" key="5">
    <source>
        <dbReference type="ARBA" id="ARBA00022490"/>
    </source>
</evidence>
<dbReference type="Gene3D" id="3.30.200.20">
    <property type="entry name" value="Phosphorylase Kinase, domain 1"/>
    <property type="match status" value="1"/>
</dbReference>
<dbReference type="EMBL" id="CACRXK020000174">
    <property type="protein sequence ID" value="CAB3979181.1"/>
    <property type="molecule type" value="Genomic_DNA"/>
</dbReference>
<feature type="region of interest" description="Disordered" evidence="16">
    <location>
        <begin position="1167"/>
        <end position="1310"/>
    </location>
</feature>
<feature type="compositionally biased region" description="Low complexity" evidence="16">
    <location>
        <begin position="854"/>
        <end position="878"/>
    </location>
</feature>
<feature type="compositionally biased region" description="Basic and acidic residues" evidence="16">
    <location>
        <begin position="49"/>
        <end position="60"/>
    </location>
</feature>
<feature type="region of interest" description="Disordered" evidence="16">
    <location>
        <begin position="962"/>
        <end position="1036"/>
    </location>
</feature>
<comment type="catalytic activity">
    <reaction evidence="13">
        <text>L-seryl-[protein] + ATP = O-phospho-L-seryl-[protein] + ADP + H(+)</text>
        <dbReference type="Rhea" id="RHEA:17989"/>
        <dbReference type="Rhea" id="RHEA-COMP:9863"/>
        <dbReference type="Rhea" id="RHEA-COMP:11604"/>
        <dbReference type="ChEBI" id="CHEBI:15378"/>
        <dbReference type="ChEBI" id="CHEBI:29999"/>
        <dbReference type="ChEBI" id="CHEBI:30616"/>
        <dbReference type="ChEBI" id="CHEBI:83421"/>
        <dbReference type="ChEBI" id="CHEBI:456216"/>
        <dbReference type="EC" id="2.7.11.1"/>
    </reaction>
</comment>
<feature type="compositionally biased region" description="Low complexity" evidence="16">
    <location>
        <begin position="909"/>
        <end position="921"/>
    </location>
</feature>
<feature type="region of interest" description="Disordered" evidence="16">
    <location>
        <begin position="1328"/>
        <end position="1384"/>
    </location>
</feature>
<feature type="region of interest" description="Disordered" evidence="16">
    <location>
        <begin position="612"/>
        <end position="663"/>
    </location>
</feature>
<keyword evidence="6" id="KW-0723">Serine/threonine-protein kinase</keyword>
<feature type="compositionally biased region" description="Polar residues" evidence="16">
    <location>
        <begin position="1125"/>
        <end position="1153"/>
    </location>
</feature>
<dbReference type="GO" id="GO:0006884">
    <property type="term" value="P:cell volume homeostasis"/>
    <property type="evidence" value="ECO:0007669"/>
    <property type="project" value="UniProtKB-ARBA"/>
</dbReference>
<feature type="compositionally biased region" description="Low complexity" evidence="16">
    <location>
        <begin position="617"/>
        <end position="659"/>
    </location>
</feature>
<dbReference type="Pfam" id="PF12202">
    <property type="entry name" value="OSR1_C"/>
    <property type="match status" value="1"/>
</dbReference>
<organism evidence="17 18">
    <name type="scientific">Paramuricea clavata</name>
    <name type="common">Red gorgonian</name>
    <name type="synonym">Violescent sea-whip</name>
    <dbReference type="NCBI Taxonomy" id="317549"/>
    <lineage>
        <taxon>Eukaryota</taxon>
        <taxon>Metazoa</taxon>
        <taxon>Cnidaria</taxon>
        <taxon>Anthozoa</taxon>
        <taxon>Octocorallia</taxon>
        <taxon>Malacalcyonacea</taxon>
        <taxon>Plexauridae</taxon>
        <taxon>Paramuricea</taxon>
    </lineage>
</organism>
<dbReference type="PROSITE" id="PS50011">
    <property type="entry name" value="PROTEIN_KINASE_DOM"/>
    <property type="match status" value="1"/>
</dbReference>
<feature type="compositionally biased region" description="Polar residues" evidence="16">
    <location>
        <begin position="1712"/>
        <end position="1721"/>
    </location>
</feature>
<feature type="region of interest" description="Disordered" evidence="16">
    <location>
        <begin position="1594"/>
        <end position="1616"/>
    </location>
</feature>
<feature type="compositionally biased region" description="Polar residues" evidence="16">
    <location>
        <begin position="480"/>
        <end position="497"/>
    </location>
</feature>
<feature type="coiled-coil region" evidence="15">
    <location>
        <begin position="1422"/>
        <end position="1486"/>
    </location>
</feature>
<comment type="similarity">
    <text evidence="14">Belongs to the protein kinase superfamily. Ser/Thr protein kinase family. WNK subfamily.</text>
</comment>
<feature type="compositionally biased region" description="Basic and acidic residues" evidence="16">
    <location>
        <begin position="439"/>
        <end position="475"/>
    </location>
</feature>
<feature type="region of interest" description="Disordered" evidence="16">
    <location>
        <begin position="1"/>
        <end position="60"/>
    </location>
</feature>
<dbReference type="Proteomes" id="UP001152795">
    <property type="component" value="Unassembled WGS sequence"/>
</dbReference>
<comment type="cofactor">
    <cofactor evidence="1">
        <name>Mg(2+)</name>
        <dbReference type="ChEBI" id="CHEBI:18420"/>
    </cofactor>
</comment>
<accession>A0A6S7FYX1</accession>
<feature type="compositionally biased region" description="Low complexity" evidence="16">
    <location>
        <begin position="498"/>
        <end position="519"/>
    </location>
</feature>
<evidence type="ECO:0000256" key="16">
    <source>
        <dbReference type="SAM" id="MobiDB-lite"/>
    </source>
</evidence>
<evidence type="ECO:0000256" key="11">
    <source>
        <dbReference type="ARBA" id="ARBA00023054"/>
    </source>
</evidence>
<dbReference type="GO" id="GO:0005524">
    <property type="term" value="F:ATP binding"/>
    <property type="evidence" value="ECO:0007669"/>
    <property type="project" value="UniProtKB-KW"/>
</dbReference>
<keyword evidence="8" id="KW-0547">Nucleotide-binding</keyword>
<evidence type="ECO:0000256" key="14">
    <source>
        <dbReference type="ARBA" id="ARBA00061662"/>
    </source>
</evidence>
<gene>
    <name evidence="17" type="ORF">PACLA_8A026631</name>
</gene>
<keyword evidence="4" id="KW-0217">Developmental protein</keyword>
<feature type="compositionally biased region" description="Basic and acidic residues" evidence="16">
    <location>
        <begin position="1331"/>
        <end position="1351"/>
    </location>
</feature>
<dbReference type="EC" id="2.7.11.1" evidence="3"/>
<comment type="catalytic activity">
    <reaction evidence="12">
        <text>L-threonyl-[protein] + ATP = O-phospho-L-threonyl-[protein] + ADP + H(+)</text>
        <dbReference type="Rhea" id="RHEA:46608"/>
        <dbReference type="Rhea" id="RHEA-COMP:11060"/>
        <dbReference type="Rhea" id="RHEA-COMP:11605"/>
        <dbReference type="ChEBI" id="CHEBI:15378"/>
        <dbReference type="ChEBI" id="CHEBI:30013"/>
        <dbReference type="ChEBI" id="CHEBI:30616"/>
        <dbReference type="ChEBI" id="CHEBI:61977"/>
        <dbReference type="ChEBI" id="CHEBI:456216"/>
        <dbReference type="EC" id="2.7.11.1"/>
    </reaction>
</comment>
<keyword evidence="10" id="KW-0067">ATP-binding</keyword>
<feature type="compositionally biased region" description="Polar residues" evidence="16">
    <location>
        <begin position="988"/>
        <end position="1007"/>
    </location>
</feature>
<sequence length="1731" mass="190665">MSTLQVNEAGEMTAEISQTIMTEGESEPKRDDNSKPTSDAVETNSTHSISDDKAVEDTKERGQNLLNESIEAEEKAVASSPDGRFLAFDIEIGRGSFKTVFKGLDTETGVAVAWCELQDKYSKSERSRFKEEAVMLKQLTHPNIVKFHEFFERNRNGQKDKKQLILVTELMTSGTLKTYLKRFKGVREKVLKSWCRQILEGLYFLHTRTTPIIHRDLKCDNIFVNGSTGLIKIGDLGLATLKKHSFAKSVIGTPEFMAPEMYEERYDESVDVYAFGMCMLEMVTLEYPYMECQNAAQIYKRVTQGIAPDCLAKVENSDIYDIIEGCTKYKKEERYTIPYLLKCPFLKLGVGIKVDLVLPLEVDPDKPELVKLQLRLGDPKLRKDKHKDNEAIQFDFDLVKDNPEKISKELVSSGFIDANSMQLAAKTIKECVELVKRNREKGAVDEKETEPVEKNHHASESSHNVNIEDHGKSQAEESLDQSQSNSRSATASQLNKHQGQSSHQQPQSTQQVQPQQQQRNEPESQEVRSRQNSTNEELAAQPAKTTASSVASKDSGISNTSVVSSVASEDAAGQRLEPLLIQTTSADTKPCPASPDLEKGLVTSVESFSTISEKASNETVSMSSSGNSSTISLPGSQPASQTSTQQPAQQGQQPAPAQSVGKTKKKERAFKLALLTVSGDVIECSFDTYKNYRITFKFDINEDESMDIAKSMIDSGHLREASKALFVERLRRILGDARSKKDADSGTVRFDNQTSSEGNPGSAHTLPTPTERNEAFQFPAQPAKSEPSSQVNEPSSEQDPSVPANQQAAQTSPVNQQTANQEQTKPQPTQDAVHAVNPQPTPVLQVTIPQQTHQQPAPQVAKPQPIQEIQQASQQNTQVVDLQPTQQVGQPPTRQATQSIDPSSQQVKQTASPQSIQQPTQIPPATQIAVTQQADQQSKQPITNQVTLQQPNQAVNLANEHATPPINQQPTTPQVSQQTTPQVEPQPLYNQASQQTLPSQASQQTVIPPTTFPQPLTTQPQDTTTKPATKTPTEVRTVVAKKKQFQVQVLEEPQNGSATDLPITPVQPVNTNVPQGPNMNTNVPQGPSVNTNVPKNTKVSPIQEVAAPIVASQTSAQGTTTQQSVKTNNEVTSSLPTKQPNTEASGQTTVTQSQGNDVVQNATQAHNVATQSAQTPTGSPTQHRKPQGTSSPRPASPIVSVAQPTQSVATQDPTNAANAVQQATSTQTSFVQEQKTEASASTETRDLPQENIRVQSPMSNHPPIYIPIAPSETPSNENNTSKSTDDPVSEKPQNCLKSQNSTESEKTTKHDDFIVQLTSSIQTQTSFDKNTVIREQSKKSTERKTIEKSSSDEQPPSYDDSDGSVSSEKSYSRQSSDSYSAHDVDIPSAVHKNIGIPQTKVDIEHWLNQTGDGDGEGGLANLQLSREEVDDLKRLYKKQNEERVDVQKRQTREHEEMQKRQTRELEEIQKRQTRELEDIYRKLEQRKNDKLLKDPKRSVVSNITMKTTITTQTVQEHKSSNGHSVKTTVKKQIHHSDENLTKLQQRSMQQFEFDASKKKGGSVAMGGWSTNKHTFNQMKGQPGTAAPMVMKGPRVAAPTSSSSMPHIPQSAAGYTPHTSSSMVFATPQNNAMHVNHPGQMHHQWHGESTAVYWTNGANPNWQAETGNGRGQPITYSDATRHVTDMNSWQANGPYHPVATQPQQQMAQANNPSRTDGQMTTDNTKHVVLPSR</sequence>
<dbReference type="Gene3D" id="3.10.20.90">
    <property type="entry name" value="Phosphatidylinositol 3-kinase Catalytic Subunit, Chain A, domain 1"/>
    <property type="match status" value="2"/>
</dbReference>
<dbReference type="InterPro" id="IPR008271">
    <property type="entry name" value="Ser/Thr_kinase_AS"/>
</dbReference>
<evidence type="ECO:0000256" key="2">
    <source>
        <dbReference type="ARBA" id="ARBA00004496"/>
    </source>
</evidence>
<evidence type="ECO:0000256" key="9">
    <source>
        <dbReference type="ARBA" id="ARBA00022777"/>
    </source>
</evidence>
<dbReference type="Gene3D" id="1.10.510.10">
    <property type="entry name" value="Transferase(Phosphotransferase) domain 1"/>
    <property type="match status" value="1"/>
</dbReference>
<evidence type="ECO:0000256" key="13">
    <source>
        <dbReference type="ARBA" id="ARBA00048679"/>
    </source>
</evidence>
<feature type="compositionally biased region" description="Polar residues" evidence="16">
    <location>
        <begin position="750"/>
        <end position="759"/>
    </location>
</feature>
<feature type="compositionally biased region" description="Polar residues" evidence="16">
    <location>
        <begin position="35"/>
        <end position="48"/>
    </location>
</feature>
<dbReference type="FunFam" id="3.30.200.20:FF:001054">
    <property type="entry name" value="Serine/threonine-protein kinase WNK1"/>
    <property type="match status" value="1"/>
</dbReference>
<dbReference type="Pfam" id="PF24889">
    <property type="entry name" value="CCTL2_WNK"/>
    <property type="match status" value="1"/>
</dbReference>
<reference evidence="17" key="1">
    <citation type="submission" date="2020-04" db="EMBL/GenBank/DDBJ databases">
        <authorList>
            <person name="Alioto T."/>
            <person name="Alioto T."/>
            <person name="Gomez Garrido J."/>
        </authorList>
    </citation>
    <scope>NUCLEOTIDE SEQUENCE</scope>
    <source>
        <strain evidence="17">A484AB</strain>
    </source>
</reference>
<protein>
    <recommendedName>
        <fullName evidence="3">non-specific serine/threonine protein kinase</fullName>
        <ecNumber evidence="3">2.7.11.1</ecNumber>
    </recommendedName>
</protein>
<feature type="region of interest" description="Disordered" evidence="16">
    <location>
        <begin position="1113"/>
        <end position="1153"/>
    </location>
</feature>
<dbReference type="InterPro" id="IPR000719">
    <property type="entry name" value="Prot_kinase_dom"/>
</dbReference>
<dbReference type="CDD" id="cd13983">
    <property type="entry name" value="STKc_WNK"/>
    <property type="match status" value="1"/>
</dbReference>
<feature type="compositionally biased region" description="Low complexity" evidence="16">
    <location>
        <begin position="1700"/>
        <end position="1711"/>
    </location>
</feature>
<dbReference type="SMART" id="SM00220">
    <property type="entry name" value="S_TKc"/>
    <property type="match status" value="1"/>
</dbReference>
<dbReference type="GO" id="GO:0004674">
    <property type="term" value="F:protein serine/threonine kinase activity"/>
    <property type="evidence" value="ECO:0007669"/>
    <property type="project" value="UniProtKB-KW"/>
</dbReference>
<feature type="compositionally biased region" description="Low complexity" evidence="16">
    <location>
        <begin position="1364"/>
        <end position="1379"/>
    </location>
</feature>
<feature type="region of interest" description="Disordered" evidence="16">
    <location>
        <begin position="1686"/>
        <end position="1731"/>
    </location>
</feature>
<feature type="compositionally biased region" description="Polar residues" evidence="16">
    <location>
        <begin position="1291"/>
        <end position="1302"/>
    </location>
</feature>
<evidence type="ECO:0000256" key="15">
    <source>
        <dbReference type="SAM" id="Coils"/>
    </source>
</evidence>
<dbReference type="InterPro" id="IPR024678">
    <property type="entry name" value="Kinase_OSR1/WNK_CCT"/>
</dbReference>
<keyword evidence="11 15" id="KW-0175">Coiled coil</keyword>
<evidence type="ECO:0000256" key="7">
    <source>
        <dbReference type="ARBA" id="ARBA00022679"/>
    </source>
</evidence>
<name>A0A6S7FYX1_PARCT</name>
<dbReference type="PANTHER" id="PTHR13902">
    <property type="entry name" value="SERINE/THREONINE-PROTEIN KINASE WNK WITH NO LYSINE -RELATED"/>
    <property type="match status" value="1"/>
</dbReference>
<evidence type="ECO:0000256" key="3">
    <source>
        <dbReference type="ARBA" id="ARBA00012513"/>
    </source>
</evidence>
<evidence type="ECO:0000313" key="17">
    <source>
        <dbReference type="EMBL" id="CAB3979181.1"/>
    </source>
</evidence>
<evidence type="ECO:0000256" key="8">
    <source>
        <dbReference type="ARBA" id="ARBA00022741"/>
    </source>
</evidence>
<feature type="compositionally biased region" description="Low complexity" evidence="16">
    <location>
        <begin position="1013"/>
        <end position="1032"/>
    </location>
</feature>
<keyword evidence="18" id="KW-1185">Reference proteome</keyword>
<comment type="subcellular location">
    <subcellularLocation>
        <location evidence="2">Cytoplasm</location>
    </subcellularLocation>
</comment>
<feature type="compositionally biased region" description="Polar residues" evidence="16">
    <location>
        <begin position="1272"/>
        <end position="1282"/>
    </location>
</feature>
<dbReference type="GO" id="GO:0005737">
    <property type="term" value="C:cytoplasm"/>
    <property type="evidence" value="ECO:0007669"/>
    <property type="project" value="UniProtKB-SubCell"/>
</dbReference>
<feature type="region of interest" description="Disordered" evidence="16">
    <location>
        <begin position="439"/>
        <end position="571"/>
    </location>
</feature>
<evidence type="ECO:0000256" key="1">
    <source>
        <dbReference type="ARBA" id="ARBA00001946"/>
    </source>
</evidence>
<dbReference type="PROSITE" id="PS00108">
    <property type="entry name" value="PROTEIN_KINASE_ST"/>
    <property type="match status" value="1"/>
</dbReference>
<dbReference type="InterPro" id="IPR011009">
    <property type="entry name" value="Kinase-like_dom_sf"/>
</dbReference>
<dbReference type="GO" id="GO:0071474">
    <property type="term" value="P:cellular hyperosmotic response"/>
    <property type="evidence" value="ECO:0007669"/>
    <property type="project" value="UniProtKB-ARBA"/>
</dbReference>
<feature type="region of interest" description="Disordered" evidence="16">
    <location>
        <begin position="850"/>
        <end position="921"/>
    </location>
</feature>
<feature type="compositionally biased region" description="Polar residues" evidence="16">
    <location>
        <begin position="1167"/>
        <end position="1193"/>
    </location>
</feature>
<dbReference type="OrthoDB" id="4062651at2759"/>
<feature type="compositionally biased region" description="Polar residues" evidence="16">
    <location>
        <begin position="543"/>
        <end position="560"/>
    </location>
</feature>
<proteinExistence type="inferred from homology"/>
<feature type="compositionally biased region" description="Low complexity" evidence="16">
    <location>
        <begin position="963"/>
        <end position="987"/>
    </location>
</feature>
<dbReference type="FunFam" id="1.10.510.10:FF:000006">
    <property type="entry name" value="Serine/threonine-protein kinase WNK1 isoform 2"/>
    <property type="match status" value="1"/>
</dbReference>
<dbReference type="InterPro" id="IPR050588">
    <property type="entry name" value="WNK_Ser-Thr_kinase"/>
</dbReference>
<evidence type="ECO:0000256" key="4">
    <source>
        <dbReference type="ARBA" id="ARBA00022473"/>
    </source>
</evidence>
<dbReference type="GO" id="GO:0140693">
    <property type="term" value="F:molecular condensate scaffold activity"/>
    <property type="evidence" value="ECO:0007669"/>
    <property type="project" value="UniProtKB-ARBA"/>
</dbReference>
<comment type="caution">
    <text evidence="17">The sequence shown here is derived from an EMBL/GenBank/DDBJ whole genome shotgun (WGS) entry which is preliminary data.</text>
</comment>
<evidence type="ECO:0000313" key="18">
    <source>
        <dbReference type="Proteomes" id="UP001152795"/>
    </source>
</evidence>
<dbReference type="Pfam" id="PF00069">
    <property type="entry name" value="Pkinase"/>
    <property type="match status" value="1"/>
</dbReference>
<dbReference type="InterPro" id="IPR056865">
    <property type="entry name" value="CCTL2_WNK"/>
</dbReference>
<keyword evidence="7" id="KW-0808">Transferase</keyword>
<feature type="compositionally biased region" description="Low complexity" evidence="16">
    <location>
        <begin position="1113"/>
        <end position="1124"/>
    </location>
</feature>
<evidence type="ECO:0000256" key="12">
    <source>
        <dbReference type="ARBA" id="ARBA00047899"/>
    </source>
</evidence>
<dbReference type="SUPFAM" id="SSF56112">
    <property type="entry name" value="Protein kinase-like (PK-like)"/>
    <property type="match status" value="1"/>
</dbReference>
<evidence type="ECO:0000256" key="6">
    <source>
        <dbReference type="ARBA" id="ARBA00022527"/>
    </source>
</evidence>
<keyword evidence="5" id="KW-0963">Cytoplasm</keyword>
<feature type="compositionally biased region" description="Polar residues" evidence="16">
    <location>
        <begin position="786"/>
        <end position="830"/>
    </location>
</feature>
<evidence type="ECO:0000256" key="10">
    <source>
        <dbReference type="ARBA" id="ARBA00022840"/>
    </source>
</evidence>